<feature type="transmembrane region" description="Helical" evidence="8">
    <location>
        <begin position="187"/>
        <end position="207"/>
    </location>
</feature>
<evidence type="ECO:0000256" key="4">
    <source>
        <dbReference type="ARBA" id="ARBA00022801"/>
    </source>
</evidence>
<keyword evidence="6 8" id="KW-1133">Transmembrane helix</keyword>
<feature type="transmembrane region" description="Helical" evidence="8">
    <location>
        <begin position="149"/>
        <end position="175"/>
    </location>
</feature>
<dbReference type="PROSITE" id="PS50893">
    <property type="entry name" value="ABC_TRANSPORTER_2"/>
    <property type="match status" value="1"/>
</dbReference>
<dbReference type="PANTHER" id="PTHR43394">
    <property type="entry name" value="ATP-DEPENDENT PERMEASE MDL1, MITOCHONDRIAL"/>
    <property type="match status" value="1"/>
</dbReference>
<feature type="transmembrane region" description="Helical" evidence="8">
    <location>
        <begin position="367"/>
        <end position="393"/>
    </location>
</feature>
<gene>
    <name evidence="12" type="ORF">HELGO_WM24833</name>
</gene>
<name>A0A6S6U637_9BACT</name>
<feature type="domain" description="ABC transporter" evidence="9">
    <location>
        <begin position="464"/>
        <end position="695"/>
    </location>
</feature>
<dbReference type="GO" id="GO:0005886">
    <property type="term" value="C:plasma membrane"/>
    <property type="evidence" value="ECO:0007669"/>
    <property type="project" value="UniProtKB-SubCell"/>
</dbReference>
<comment type="subcellular location">
    <subcellularLocation>
        <location evidence="1">Cell membrane</location>
        <topology evidence="1">Multi-pass membrane protein</topology>
    </subcellularLocation>
</comment>
<dbReference type="PROSITE" id="PS50929">
    <property type="entry name" value="ABC_TM1F"/>
    <property type="match status" value="1"/>
</dbReference>
<dbReference type="GO" id="GO:0006508">
    <property type="term" value="P:proteolysis"/>
    <property type="evidence" value="ECO:0007669"/>
    <property type="project" value="InterPro"/>
</dbReference>
<dbReference type="Gene3D" id="3.40.50.300">
    <property type="entry name" value="P-loop containing nucleotide triphosphate hydrolases"/>
    <property type="match status" value="1"/>
</dbReference>
<feature type="domain" description="ABC transmembrane type-1" evidence="10">
    <location>
        <begin position="153"/>
        <end position="431"/>
    </location>
</feature>
<dbReference type="PANTHER" id="PTHR43394:SF1">
    <property type="entry name" value="ATP-BINDING CASSETTE SUB-FAMILY B MEMBER 10, MITOCHONDRIAL"/>
    <property type="match status" value="1"/>
</dbReference>
<keyword evidence="2 8" id="KW-0812">Transmembrane</keyword>
<evidence type="ECO:0000259" key="10">
    <source>
        <dbReference type="PROSITE" id="PS50929"/>
    </source>
</evidence>
<dbReference type="Gene3D" id="3.90.70.10">
    <property type="entry name" value="Cysteine proteinases"/>
    <property type="match status" value="1"/>
</dbReference>
<dbReference type="InterPro" id="IPR005074">
    <property type="entry name" value="Peptidase_C39"/>
</dbReference>
<dbReference type="NCBIfam" id="TIGR03375">
    <property type="entry name" value="type_I_sec_LssB"/>
    <property type="match status" value="1"/>
</dbReference>
<evidence type="ECO:0000259" key="11">
    <source>
        <dbReference type="PROSITE" id="PS50990"/>
    </source>
</evidence>
<dbReference type="SMART" id="SM00382">
    <property type="entry name" value="AAA"/>
    <property type="match status" value="1"/>
</dbReference>
<feature type="transmembrane region" description="Helical" evidence="8">
    <location>
        <begin position="259"/>
        <end position="283"/>
    </location>
</feature>
<dbReference type="PROSITE" id="PS50990">
    <property type="entry name" value="PEPTIDASE_C39"/>
    <property type="match status" value="1"/>
</dbReference>
<dbReference type="Gene3D" id="1.20.1560.10">
    <property type="entry name" value="ABC transporter type 1, transmembrane domain"/>
    <property type="match status" value="1"/>
</dbReference>
<dbReference type="GO" id="GO:0008233">
    <property type="term" value="F:peptidase activity"/>
    <property type="evidence" value="ECO:0007669"/>
    <property type="project" value="InterPro"/>
</dbReference>
<dbReference type="SUPFAM" id="SSF52540">
    <property type="entry name" value="P-loop containing nucleoside triphosphate hydrolases"/>
    <property type="match status" value="1"/>
</dbReference>
<dbReference type="InterPro" id="IPR011527">
    <property type="entry name" value="ABC1_TM_dom"/>
</dbReference>
<dbReference type="AlphaFoldDB" id="A0A6S6U637"/>
<keyword evidence="7 8" id="KW-0472">Membrane</keyword>
<dbReference type="GO" id="GO:0016887">
    <property type="term" value="F:ATP hydrolysis activity"/>
    <property type="evidence" value="ECO:0007669"/>
    <property type="project" value="InterPro"/>
</dbReference>
<sequence length="697" mass="77811">MMNMLLATFKTFARLHNKNISLDESELEEDLFTSANEGLEHIFSKLAYREGFNSKLLKGIKLKNISKLILPTILFLEDDKFCILTELSGEYAKIITVETSEQEAYWVSTKELAEVFTGSCFLLKLLVEEEEEAKQKHWFWSSLGKGKSLYIDLFLASFLLNLFMLATPIFTMNVYDRVVPNNAFDTLWVFVSAVIIIYLFDALMKILRTYTLEVLAKKSDVLISSRIFEHVLGIKLSHRFSSTGAFASNLREFDTIRSFLASASMATIIDLPFLLIFLVVIFIIGGNIVFVPITAALLIILYAFIIKRPLQKSIEKLSSGAAAKNAVLIESLSMIETIKSFALQGKIQWKWEESVGTLAQNEIRARLLSFSIVTFSNFILQLSTVAVLVLGVYGIAEQSLSMGGLIALVMLTSRSLAPLNQFASLISNYEQTKSAYAKLNSIMNLPTDISEHKKIERKEIKGSIEFKNVKFKYPQSQAYILDDISFKIEAGERVGILGKNGSGKSTILKLLMGLYEPESGIILIDGIDIRQFNSSALTKSMAYLPQNVVLFKGTVAQNIRESVERLSDELLVLTSKLSGVERFASKNALGYNAMVEERGEGLSGGERQSIAMARVFAKTKASLLLLDEPTNAMDNENETLVTQSIKLFSSNKTMLMVSHKNALLKLSERLILLDNGKILLDDGYDEVIEALAIKVVE</sequence>
<dbReference type="GO" id="GO:0005524">
    <property type="term" value="F:ATP binding"/>
    <property type="evidence" value="ECO:0007669"/>
    <property type="project" value="UniProtKB-KW"/>
</dbReference>
<dbReference type="Pfam" id="PF00664">
    <property type="entry name" value="ABC_membrane"/>
    <property type="match status" value="1"/>
</dbReference>
<dbReference type="SUPFAM" id="SSF90123">
    <property type="entry name" value="ABC transporter transmembrane region"/>
    <property type="match status" value="1"/>
</dbReference>
<keyword evidence="4" id="KW-0378">Hydrolase</keyword>
<feature type="domain" description="Peptidase C39" evidence="11">
    <location>
        <begin position="1"/>
        <end position="123"/>
    </location>
</feature>
<evidence type="ECO:0000256" key="3">
    <source>
        <dbReference type="ARBA" id="ARBA00022741"/>
    </source>
</evidence>
<evidence type="ECO:0000256" key="1">
    <source>
        <dbReference type="ARBA" id="ARBA00004651"/>
    </source>
</evidence>
<evidence type="ECO:0000313" key="12">
    <source>
        <dbReference type="EMBL" id="CAA6824740.1"/>
    </source>
</evidence>
<evidence type="ECO:0000256" key="6">
    <source>
        <dbReference type="ARBA" id="ARBA00022989"/>
    </source>
</evidence>
<evidence type="ECO:0000256" key="8">
    <source>
        <dbReference type="SAM" id="Phobius"/>
    </source>
</evidence>
<feature type="transmembrane region" description="Helical" evidence="8">
    <location>
        <begin position="289"/>
        <end position="306"/>
    </location>
</feature>
<dbReference type="InterPro" id="IPR036640">
    <property type="entry name" value="ABC1_TM_sf"/>
</dbReference>
<keyword evidence="3" id="KW-0547">Nucleotide-binding</keyword>
<keyword evidence="5" id="KW-0067">ATP-binding</keyword>
<evidence type="ECO:0000259" key="9">
    <source>
        <dbReference type="PROSITE" id="PS50893"/>
    </source>
</evidence>
<proteinExistence type="predicted"/>
<dbReference type="CDD" id="cd18587">
    <property type="entry name" value="ABC_6TM_LapB_like"/>
    <property type="match status" value="1"/>
</dbReference>
<evidence type="ECO:0000256" key="7">
    <source>
        <dbReference type="ARBA" id="ARBA00023136"/>
    </source>
</evidence>
<organism evidence="12">
    <name type="scientific">uncultured Sulfurovum sp</name>
    <dbReference type="NCBI Taxonomy" id="269237"/>
    <lineage>
        <taxon>Bacteria</taxon>
        <taxon>Pseudomonadati</taxon>
        <taxon>Campylobacterota</taxon>
        <taxon>Epsilonproteobacteria</taxon>
        <taxon>Campylobacterales</taxon>
        <taxon>Sulfurovaceae</taxon>
        <taxon>Sulfurovum</taxon>
        <taxon>environmental samples</taxon>
    </lineage>
</organism>
<accession>A0A6S6U637</accession>
<dbReference type="Pfam" id="PF00005">
    <property type="entry name" value="ABC_tran"/>
    <property type="match status" value="1"/>
</dbReference>
<reference evidence="12" key="1">
    <citation type="submission" date="2020-01" db="EMBL/GenBank/DDBJ databases">
        <authorList>
            <person name="Meier V. D."/>
            <person name="Meier V D."/>
        </authorList>
    </citation>
    <scope>NUCLEOTIDE SEQUENCE</scope>
    <source>
        <strain evidence="12">HLG_WM_MAG_03</strain>
    </source>
</reference>
<evidence type="ECO:0000256" key="5">
    <source>
        <dbReference type="ARBA" id="ARBA00022840"/>
    </source>
</evidence>
<dbReference type="InterPro" id="IPR003439">
    <property type="entry name" value="ABC_transporter-like_ATP-bd"/>
</dbReference>
<evidence type="ECO:0000256" key="2">
    <source>
        <dbReference type="ARBA" id="ARBA00022692"/>
    </source>
</evidence>
<dbReference type="InterPro" id="IPR039421">
    <property type="entry name" value="Type_1_exporter"/>
</dbReference>
<dbReference type="InterPro" id="IPR003593">
    <property type="entry name" value="AAA+_ATPase"/>
</dbReference>
<dbReference type="GO" id="GO:0015421">
    <property type="term" value="F:ABC-type oligopeptide transporter activity"/>
    <property type="evidence" value="ECO:0007669"/>
    <property type="project" value="TreeGrafter"/>
</dbReference>
<dbReference type="EMBL" id="CACVAR010000375">
    <property type="protein sequence ID" value="CAA6824740.1"/>
    <property type="molecule type" value="Genomic_DNA"/>
</dbReference>
<dbReference type="InterPro" id="IPR027417">
    <property type="entry name" value="P-loop_NTPase"/>
</dbReference>
<protein>
    <submittedName>
        <fullName evidence="12">ABC transporter</fullName>
    </submittedName>
</protein>
<dbReference type="InterPro" id="IPR017750">
    <property type="entry name" value="ATPase_T1SS"/>
</dbReference>